<dbReference type="Pfam" id="PF00087">
    <property type="entry name" value="Toxin_TOLIP"/>
    <property type="match status" value="1"/>
</dbReference>
<evidence type="ECO:0000313" key="5">
    <source>
        <dbReference type="RefSeq" id="XP_006031125.1"/>
    </source>
</evidence>
<accession>A0A1U7SIJ4</accession>
<dbReference type="InterPro" id="IPR035076">
    <property type="entry name" value="Toxin/TOLIP"/>
</dbReference>
<sequence length="125" mass="13440">MKVFLVILLAAILCIESGFALKCRTCSAKTNNADCQASTNCPANSTDCKTELYVPVVGGWKVIKKQCSSSCTNSTEDFYVFKQKIFCCSTDDCNTNGVGRMESSSMVMAVGIAASVTCFLLTSRL</sequence>
<dbReference type="PANTHER" id="PTHR16983:SF10">
    <property type="entry name" value="PROTEIN QUIVER"/>
    <property type="match status" value="1"/>
</dbReference>
<feature type="chain" id="PRO_5010546707" evidence="2">
    <location>
        <begin position="21"/>
        <end position="125"/>
    </location>
</feature>
<dbReference type="InterPro" id="IPR051110">
    <property type="entry name" value="Ly-6/neurotoxin-like_GPI-ap"/>
</dbReference>
<dbReference type="RefSeq" id="XP_006031125.1">
    <property type="nucleotide sequence ID" value="XM_006031063.2"/>
</dbReference>
<dbReference type="Proteomes" id="UP000189705">
    <property type="component" value="Unplaced"/>
</dbReference>
<protein>
    <submittedName>
        <fullName evidence="5">Prostate stem cell antigen-like</fullName>
    </submittedName>
</protein>
<dbReference type="AlphaFoldDB" id="A0A1U7SIJ4"/>
<evidence type="ECO:0000256" key="1">
    <source>
        <dbReference type="ARBA" id="ARBA00022729"/>
    </source>
</evidence>
<name>A0A1U7SIJ4_ALLSI</name>
<dbReference type="STRING" id="38654.A0A1U7SIJ4"/>
<dbReference type="FunFam" id="2.10.60.10:FF:000003">
    <property type="entry name" value="lymphocyte antigen 6E isoform X1"/>
    <property type="match status" value="1"/>
</dbReference>
<dbReference type="eggNOG" id="ENOG502SCWD">
    <property type="taxonomic scope" value="Eukaryota"/>
</dbReference>
<gene>
    <name evidence="5" type="primary">LOC102386204</name>
</gene>
<evidence type="ECO:0000256" key="2">
    <source>
        <dbReference type="SAM" id="SignalP"/>
    </source>
</evidence>
<keyword evidence="1 2" id="KW-0732">Signal</keyword>
<evidence type="ECO:0000259" key="3">
    <source>
        <dbReference type="Pfam" id="PF00087"/>
    </source>
</evidence>
<dbReference type="SUPFAM" id="SSF57302">
    <property type="entry name" value="Snake toxin-like"/>
    <property type="match status" value="1"/>
</dbReference>
<keyword evidence="4" id="KW-1185">Reference proteome</keyword>
<dbReference type="KEGG" id="asn:102386204"/>
<feature type="signal peptide" evidence="2">
    <location>
        <begin position="1"/>
        <end position="20"/>
    </location>
</feature>
<dbReference type="GO" id="GO:0030154">
    <property type="term" value="P:cell differentiation"/>
    <property type="evidence" value="ECO:0007669"/>
    <property type="project" value="UniProtKB-ARBA"/>
</dbReference>
<reference evidence="5" key="1">
    <citation type="submission" date="2025-08" db="UniProtKB">
        <authorList>
            <consortium name="RefSeq"/>
        </authorList>
    </citation>
    <scope>IDENTIFICATION</scope>
</reference>
<dbReference type="InterPro" id="IPR045860">
    <property type="entry name" value="Snake_toxin-like_sf"/>
</dbReference>
<dbReference type="GO" id="GO:0005886">
    <property type="term" value="C:plasma membrane"/>
    <property type="evidence" value="ECO:0007669"/>
    <property type="project" value="TreeGrafter"/>
</dbReference>
<dbReference type="Gene3D" id="2.10.60.10">
    <property type="entry name" value="CD59"/>
    <property type="match status" value="1"/>
</dbReference>
<dbReference type="GeneID" id="102386204"/>
<evidence type="ECO:0000313" key="4">
    <source>
        <dbReference type="Proteomes" id="UP000189705"/>
    </source>
</evidence>
<feature type="domain" description="Snake toxin/toxin-like" evidence="3">
    <location>
        <begin position="21"/>
        <end position="94"/>
    </location>
</feature>
<dbReference type="InParanoid" id="A0A1U7SIJ4"/>
<proteinExistence type="predicted"/>
<dbReference type="PANTHER" id="PTHR16983">
    <property type="entry name" value="UPAR/LY6 DOMAIN-CONTAINING PROTEIN"/>
    <property type="match status" value="1"/>
</dbReference>
<dbReference type="OrthoDB" id="5945173at2759"/>
<organism evidence="4 5">
    <name type="scientific">Alligator sinensis</name>
    <name type="common">Chinese alligator</name>
    <dbReference type="NCBI Taxonomy" id="38654"/>
    <lineage>
        <taxon>Eukaryota</taxon>
        <taxon>Metazoa</taxon>
        <taxon>Chordata</taxon>
        <taxon>Craniata</taxon>
        <taxon>Vertebrata</taxon>
        <taxon>Euteleostomi</taxon>
        <taxon>Archelosauria</taxon>
        <taxon>Archosauria</taxon>
        <taxon>Crocodylia</taxon>
        <taxon>Alligatoridae</taxon>
        <taxon>Alligatorinae</taxon>
        <taxon>Alligator</taxon>
    </lineage>
</organism>